<gene>
    <name evidence="1" type="ORF">FC32_GL000626</name>
</gene>
<dbReference type="STRING" id="1423724.FC32_GL000626"/>
<protein>
    <recommendedName>
        <fullName evidence="3">Calpastatin</fullName>
    </recommendedName>
</protein>
<accession>A0A0R1TQ05</accession>
<dbReference type="eggNOG" id="COG5579">
    <property type="taxonomic scope" value="Bacteria"/>
</dbReference>
<sequence length="135" mass="15638">MELSRFKTAQAQYFELTLAELTAGKKRSHWMWFMFPQLAQLGHSKTAKFYGLHDLAEAKEFLADPILGNNLRNLSQNLLHLNTNDPLQVFGYPDNLKLHSSMTLFYLASNELLFMEVLQKFFAGKMDEQTIKLVH</sequence>
<reference evidence="1 2" key="1">
    <citation type="journal article" date="2015" name="Genome Announc.">
        <title>Expanding the biotechnology potential of lactobacilli through comparative genomics of 213 strains and associated genera.</title>
        <authorList>
            <person name="Sun Z."/>
            <person name="Harris H.M."/>
            <person name="McCann A."/>
            <person name="Guo C."/>
            <person name="Argimon S."/>
            <person name="Zhang W."/>
            <person name="Yang X."/>
            <person name="Jeffery I.B."/>
            <person name="Cooney J.C."/>
            <person name="Kagawa T.F."/>
            <person name="Liu W."/>
            <person name="Song Y."/>
            <person name="Salvetti E."/>
            <person name="Wrobel A."/>
            <person name="Rasinkangas P."/>
            <person name="Parkhill J."/>
            <person name="Rea M.C."/>
            <person name="O'Sullivan O."/>
            <person name="Ritari J."/>
            <person name="Douillard F.P."/>
            <person name="Paul Ross R."/>
            <person name="Yang R."/>
            <person name="Briner A.E."/>
            <person name="Felis G.E."/>
            <person name="de Vos W.M."/>
            <person name="Barrangou R."/>
            <person name="Klaenhammer T.R."/>
            <person name="Caufield P.W."/>
            <person name="Cui Y."/>
            <person name="Zhang H."/>
            <person name="O'Toole P.W."/>
        </authorList>
    </citation>
    <scope>NUCLEOTIDE SEQUENCE [LARGE SCALE GENOMIC DNA]</scope>
    <source>
        <strain evidence="1 2">DSM 16634</strain>
    </source>
</reference>
<dbReference type="PATRIC" id="fig|1423724.4.peg.662"/>
<evidence type="ECO:0008006" key="3">
    <source>
        <dbReference type="Google" id="ProtNLM"/>
    </source>
</evidence>
<comment type="caution">
    <text evidence="1">The sequence shown here is derived from an EMBL/GenBank/DDBJ whole genome shotgun (WGS) entry which is preliminary data.</text>
</comment>
<dbReference type="SUPFAM" id="SSF140736">
    <property type="entry name" value="Rv1873-like"/>
    <property type="match status" value="1"/>
</dbReference>
<dbReference type="PIRSF" id="PIRSF008546">
    <property type="entry name" value="UCP008546"/>
    <property type="match status" value="1"/>
</dbReference>
<dbReference type="InterPro" id="IPR014937">
    <property type="entry name" value="DUF1810"/>
</dbReference>
<dbReference type="AlphaFoldDB" id="A0A0R1TQ05"/>
<organism evidence="1 2">
    <name type="scientific">Ligilactobacillus apodemi DSM 16634 = JCM 16172</name>
    <dbReference type="NCBI Taxonomy" id="1423724"/>
    <lineage>
        <taxon>Bacteria</taxon>
        <taxon>Bacillati</taxon>
        <taxon>Bacillota</taxon>
        <taxon>Bacilli</taxon>
        <taxon>Lactobacillales</taxon>
        <taxon>Lactobacillaceae</taxon>
        <taxon>Ligilactobacillus</taxon>
    </lineage>
</organism>
<keyword evidence="2" id="KW-1185">Reference proteome</keyword>
<dbReference type="Proteomes" id="UP000051324">
    <property type="component" value="Unassembled WGS sequence"/>
</dbReference>
<dbReference type="Gene3D" id="1.25.40.380">
    <property type="entry name" value="Protein of unknown function DUF1810"/>
    <property type="match status" value="1"/>
</dbReference>
<dbReference type="OrthoDB" id="9787476at2"/>
<evidence type="ECO:0000313" key="1">
    <source>
        <dbReference type="EMBL" id="KRL83376.1"/>
    </source>
</evidence>
<dbReference type="RefSeq" id="WP_035459499.1">
    <property type="nucleotide sequence ID" value="NZ_AZFT01000053.1"/>
</dbReference>
<proteinExistence type="predicted"/>
<dbReference type="Pfam" id="PF08837">
    <property type="entry name" value="DUF1810"/>
    <property type="match status" value="1"/>
</dbReference>
<dbReference type="InterPro" id="IPR036287">
    <property type="entry name" value="Rv1873-like_sf"/>
</dbReference>
<name>A0A0R1TQ05_9LACO</name>
<evidence type="ECO:0000313" key="2">
    <source>
        <dbReference type="Proteomes" id="UP000051324"/>
    </source>
</evidence>
<dbReference type="EMBL" id="AZFT01000053">
    <property type="protein sequence ID" value="KRL83376.1"/>
    <property type="molecule type" value="Genomic_DNA"/>
</dbReference>